<dbReference type="InterPro" id="IPR006315">
    <property type="entry name" value="OM_autotransptr_brl_dom"/>
</dbReference>
<feature type="signal peptide" evidence="1">
    <location>
        <begin position="1"/>
        <end position="39"/>
    </location>
</feature>
<evidence type="ECO:0000313" key="3">
    <source>
        <dbReference type="EMBL" id="TNC15996.1"/>
    </source>
</evidence>
<dbReference type="Pfam" id="PF03797">
    <property type="entry name" value="Autotransporter"/>
    <property type="match status" value="1"/>
</dbReference>
<keyword evidence="1" id="KW-0732">Signal</keyword>
<comment type="caution">
    <text evidence="3">The sequence shown here is derived from an EMBL/GenBank/DDBJ whole genome shotgun (WGS) entry which is preliminary data.</text>
</comment>
<organism evidence="3 4">
    <name type="scientific">Methylobacterium terricola</name>
    <dbReference type="NCBI Taxonomy" id="2583531"/>
    <lineage>
        <taxon>Bacteria</taxon>
        <taxon>Pseudomonadati</taxon>
        <taxon>Pseudomonadota</taxon>
        <taxon>Alphaproteobacteria</taxon>
        <taxon>Hyphomicrobiales</taxon>
        <taxon>Methylobacteriaceae</taxon>
        <taxon>Methylobacterium</taxon>
    </lineage>
</organism>
<dbReference type="Pfam" id="PF13449">
    <property type="entry name" value="Phytase-like"/>
    <property type="match status" value="1"/>
</dbReference>
<name>A0A5C4LQA0_9HYPH</name>
<dbReference type="InterPro" id="IPR005546">
    <property type="entry name" value="Autotransporte_beta"/>
</dbReference>
<sequence length="847" mass="87697">MEPPHRCRKVSRGRIVTTISIRAALAAGGLFASAGIAQAQSIEARVPNLQPVDGPVSVEAGGTTIVNQGLQGLGRLPATTRDFLGDSLGSFSSLAVDLATWRRSGDTYTGTLYTLPDRGYNNPDGGLFTDYAGRLNRFSLSFTPYTGSAALPQATASQAQVVLTQDGGIVLTDARGQRFSGLDPGAGTTRQLGAVLPSAATGPSAGRISLDAEGLARRLDGSFYVSDEYGPNIYYFNRNGQLQGVLGIPAALQPVTNGQLNFNSLTPPDTGRRNNQGLEALALTPDGRGLVTILQSATLQDSGANQQQRANTRILYYDISGSPTPSGPSREYVLQLPVYNQAGTGGAPNRTAAQSEMLALNDTQFLVLSRDSNGLGTGNTTPIVYKSVLLVDTAGATNIAGSAYDGTTPISPGGTLRAGLTPVKTTEVVDLLNPVQLNRFGMNLNTNPATQTTLPEKIEAMGLVPVLSERAPNDYFLLVGNDNDFLTRQGVINGQPYDAGLNNDNLLLAYRLTLPTYVDPLSLAVMKATAPTVLQSLGAGALGFAAAATRGVQDHLSALRRGAGLAGQGAWSTSGPALWLGGDVVFADQPRTGGLSLDRTIAQGSAGLDLPLSGPWRAGLAVGGGGGSLSRAQGFRQDQSAFTVAAYGGYYGPTFYAQGIVGGAPLIDLSGLRRPAAYGLTADGKTSATALALDGEAGLILDRDAFRLMPFAGLSHFSARIGGFTETGAAGNNVAYGGLTVLQTTARFGAELAYTGFGGIIPSVRVAYNLGLGPQQSAGLFRLASVQNPLATATAAIPFLKSDFVTAGAGLQGNLTERLGWRVDYQAAIGTRAGVAHGVTAGLRYQF</sequence>
<dbReference type="OrthoDB" id="9795869at2"/>
<feature type="domain" description="Autotransporter" evidence="2">
    <location>
        <begin position="556"/>
        <end position="847"/>
    </location>
</feature>
<evidence type="ECO:0000313" key="4">
    <source>
        <dbReference type="Proteomes" id="UP000305267"/>
    </source>
</evidence>
<reference evidence="3 4" key="1">
    <citation type="submission" date="2019-06" db="EMBL/GenBank/DDBJ databases">
        <title>Genome of Methylobacterium sp. 17Sr1-39.</title>
        <authorList>
            <person name="Seo T."/>
        </authorList>
    </citation>
    <scope>NUCLEOTIDE SEQUENCE [LARGE SCALE GENOMIC DNA]</scope>
    <source>
        <strain evidence="3 4">17Sr1-39</strain>
    </source>
</reference>
<dbReference type="NCBIfam" id="TIGR01414">
    <property type="entry name" value="autotrans_barl"/>
    <property type="match status" value="1"/>
</dbReference>
<dbReference type="AlphaFoldDB" id="A0A5C4LQA0"/>
<dbReference type="EMBL" id="VDDA01000001">
    <property type="protein sequence ID" value="TNC15996.1"/>
    <property type="molecule type" value="Genomic_DNA"/>
</dbReference>
<dbReference type="PROSITE" id="PS51208">
    <property type="entry name" value="AUTOTRANSPORTER"/>
    <property type="match status" value="1"/>
</dbReference>
<dbReference type="SMART" id="SM00869">
    <property type="entry name" value="Autotransporter"/>
    <property type="match status" value="1"/>
</dbReference>
<gene>
    <name evidence="3" type="ORF">FF100_01645</name>
</gene>
<dbReference type="SUPFAM" id="SSF103515">
    <property type="entry name" value="Autotransporter"/>
    <property type="match status" value="1"/>
</dbReference>
<dbReference type="PANTHER" id="PTHR37957">
    <property type="entry name" value="BLR7070 PROTEIN"/>
    <property type="match status" value="1"/>
</dbReference>
<dbReference type="Gene3D" id="2.40.128.130">
    <property type="entry name" value="Autotransporter beta-domain"/>
    <property type="match status" value="1"/>
</dbReference>
<dbReference type="InterPro" id="IPR036709">
    <property type="entry name" value="Autotransporte_beta_dom_sf"/>
</dbReference>
<dbReference type="GO" id="GO:0019867">
    <property type="term" value="C:outer membrane"/>
    <property type="evidence" value="ECO:0007669"/>
    <property type="project" value="InterPro"/>
</dbReference>
<proteinExistence type="predicted"/>
<evidence type="ECO:0000259" key="2">
    <source>
        <dbReference type="PROSITE" id="PS51208"/>
    </source>
</evidence>
<dbReference type="PANTHER" id="PTHR37957:SF1">
    <property type="entry name" value="PHYTASE-LIKE DOMAIN-CONTAINING PROTEIN"/>
    <property type="match status" value="1"/>
</dbReference>
<dbReference type="InterPro" id="IPR027372">
    <property type="entry name" value="Phytase-like_dom"/>
</dbReference>
<accession>A0A5C4LQA0</accession>
<feature type="chain" id="PRO_5022719918" evidence="1">
    <location>
        <begin position="40"/>
        <end position="847"/>
    </location>
</feature>
<keyword evidence="4" id="KW-1185">Reference proteome</keyword>
<dbReference type="Proteomes" id="UP000305267">
    <property type="component" value="Unassembled WGS sequence"/>
</dbReference>
<protein>
    <submittedName>
        <fullName evidence="3">Autotransporter outer membrane beta-barrel domain-containing protein</fullName>
    </submittedName>
</protein>
<evidence type="ECO:0000256" key="1">
    <source>
        <dbReference type="SAM" id="SignalP"/>
    </source>
</evidence>